<proteinExistence type="predicted"/>
<comment type="caution">
    <text evidence="1">The sequence shown here is derived from an EMBL/GenBank/DDBJ whole genome shotgun (WGS) entry which is preliminary data.</text>
</comment>
<dbReference type="AlphaFoldDB" id="K6Z2P9"/>
<evidence type="ECO:0000313" key="2">
    <source>
        <dbReference type="Proteomes" id="UP000006251"/>
    </source>
</evidence>
<dbReference type="Proteomes" id="UP000006251">
    <property type="component" value="Unassembled WGS sequence"/>
</dbReference>
<dbReference type="EMBL" id="BAEQ01000061">
    <property type="protein sequence ID" value="GAC30501.1"/>
    <property type="molecule type" value="Genomic_DNA"/>
</dbReference>
<keyword evidence="2" id="KW-1185">Reference proteome</keyword>
<organism evidence="1 2">
    <name type="scientific">Brumicola pallidula DSM 14239 = ACAM 615</name>
    <dbReference type="NCBI Taxonomy" id="1121922"/>
    <lineage>
        <taxon>Bacteria</taxon>
        <taxon>Pseudomonadati</taxon>
        <taxon>Pseudomonadota</taxon>
        <taxon>Gammaproteobacteria</taxon>
        <taxon>Alteromonadales</taxon>
        <taxon>Alteromonadaceae</taxon>
        <taxon>Brumicola</taxon>
    </lineage>
</organism>
<gene>
    <name evidence="1" type="ORF">GPAL_3660</name>
</gene>
<reference evidence="2" key="1">
    <citation type="journal article" date="2014" name="Environ. Microbiol.">
        <title>Comparative genomics of the marine bacterial genus Glaciecola reveals the high degree of genomic diversity and genomic characteristic for cold adaptation.</title>
        <authorList>
            <person name="Qin Q.L."/>
            <person name="Xie B.B."/>
            <person name="Yu Y."/>
            <person name="Shu Y.L."/>
            <person name="Rong J.C."/>
            <person name="Zhang Y.J."/>
            <person name="Zhao D.L."/>
            <person name="Chen X.L."/>
            <person name="Zhang X.Y."/>
            <person name="Chen B."/>
            <person name="Zhou B.C."/>
            <person name="Zhang Y.Z."/>
        </authorList>
    </citation>
    <scope>NUCLEOTIDE SEQUENCE [LARGE SCALE GENOMIC DNA]</scope>
    <source>
        <strain evidence="2">ACAM 615</strain>
    </source>
</reference>
<accession>K6Z2P9</accession>
<name>K6Z2P9_9ALTE</name>
<evidence type="ECO:0000313" key="1">
    <source>
        <dbReference type="EMBL" id="GAC30501.1"/>
    </source>
</evidence>
<sequence>MRGKFEFEVALQQLSGIGTKEQPFILRDIFNNFGIMDNFLCL</sequence>
<protein>
    <submittedName>
        <fullName evidence="1">Uncharacterized protein</fullName>
    </submittedName>
</protein>